<name>A0A7M4DQ64_9MICO</name>
<dbReference type="GO" id="GO:0005525">
    <property type="term" value="F:GTP binding"/>
    <property type="evidence" value="ECO:0007669"/>
    <property type="project" value="UniProtKB-KW"/>
</dbReference>
<evidence type="ECO:0000313" key="6">
    <source>
        <dbReference type="EMBL" id="VZO39608.1"/>
    </source>
</evidence>
<dbReference type="NCBIfam" id="TIGR00231">
    <property type="entry name" value="small_GTP"/>
    <property type="match status" value="1"/>
</dbReference>
<dbReference type="PROSITE" id="PS51722">
    <property type="entry name" value="G_TR_2"/>
    <property type="match status" value="1"/>
</dbReference>
<protein>
    <submittedName>
        <fullName evidence="6">Tetracycline resistance protein TetO</fullName>
    </submittedName>
</protein>
<evidence type="ECO:0000313" key="7">
    <source>
        <dbReference type="Proteomes" id="UP000419743"/>
    </source>
</evidence>
<dbReference type="SUPFAM" id="SSF54980">
    <property type="entry name" value="EF-G C-terminal domain-like"/>
    <property type="match status" value="1"/>
</dbReference>
<dbReference type="PROSITE" id="PS00301">
    <property type="entry name" value="G_TR_1"/>
    <property type="match status" value="1"/>
</dbReference>
<evidence type="ECO:0000256" key="2">
    <source>
        <dbReference type="ARBA" id="ARBA00022917"/>
    </source>
</evidence>
<reference evidence="6 7" key="1">
    <citation type="submission" date="2019-11" db="EMBL/GenBank/DDBJ databases">
        <authorList>
            <person name="Criscuolo A."/>
        </authorList>
    </citation>
    <scope>NUCLEOTIDE SEQUENCE [LARGE SCALE GENOMIC DNA]</scope>
    <source>
        <strain evidence="6">CIP111667</strain>
    </source>
</reference>
<dbReference type="PRINTS" id="PR00315">
    <property type="entry name" value="ELONGATNFCT"/>
</dbReference>
<dbReference type="PANTHER" id="PTHR43261">
    <property type="entry name" value="TRANSLATION ELONGATION FACTOR G-RELATED"/>
    <property type="match status" value="1"/>
</dbReference>
<evidence type="ECO:0000259" key="5">
    <source>
        <dbReference type="PROSITE" id="PS51722"/>
    </source>
</evidence>
<accession>A0A7M4DQ64</accession>
<dbReference type="Gene3D" id="3.30.230.10">
    <property type="match status" value="1"/>
</dbReference>
<evidence type="ECO:0000256" key="1">
    <source>
        <dbReference type="ARBA" id="ARBA00022741"/>
    </source>
</evidence>
<dbReference type="InterPro" id="IPR031157">
    <property type="entry name" value="G_TR_CS"/>
</dbReference>
<dbReference type="Gene3D" id="2.40.30.10">
    <property type="entry name" value="Translation factors"/>
    <property type="match status" value="1"/>
</dbReference>
<feature type="compositionally biased region" description="Low complexity" evidence="4">
    <location>
        <begin position="9"/>
        <end position="31"/>
    </location>
</feature>
<dbReference type="SUPFAM" id="SSF52540">
    <property type="entry name" value="P-loop containing nucleoside triphosphate hydrolases"/>
    <property type="match status" value="1"/>
</dbReference>
<dbReference type="GO" id="GO:0003924">
    <property type="term" value="F:GTPase activity"/>
    <property type="evidence" value="ECO:0007669"/>
    <property type="project" value="InterPro"/>
</dbReference>
<feature type="region of interest" description="Disordered" evidence="4">
    <location>
        <begin position="1"/>
        <end position="34"/>
    </location>
</feature>
<sequence length="680" mass="71046">MDRSNSQRSASPDADPSKASDPPAAGAPPHSGSRRLNLGVLAHVDAGKTSLTEALLHAGGAIDQIGRVDAGTTQTDTLALERQRGITIRSAVASFSVGDLTVNLVDTPGHPDFIAEVERSLAVLDGAVLVLSAVEGVQAQTVVLYRALRRMGVPMVLFVNKIDRSGAAPRRVLDEIRLRLGSSVVPLTRVLGAGAPAAQSQSLAWDETVVAEDLTARLAEHDDELLAEWVAVPPPVGVARLRMSLERLTRAGAVEPVVFGSARTGAGITELIDAVTQFLTPPAGDDAAPVSAQIFKVEHPASGGRQATVRMRAGVLRLRDRVPLGGGRSATVTELEVFEPGGPVRRDRVAAGQIARVRGLDSAQIGDWIGSGPAPAARSVLPRPGFETRVAARDPRKQYDLRKALTELADIDPLISVRPDRGAVRISTYGEVQQQVLAQTLAADFGIDAAFSGTTVVCVERPSSTGTAVRRMGDPDHLYGYSLGVRIVPAAPGSGVDLVVEAPRAGLPLHVYATLDGFRSAMLGYLAEPLGSGPRGWPVTDLRVTVIESDYPPAGPRASDVRHTTEVVVREALDRAGTTVCEPVDRFTVEAPIGTLAAVLAVLSRHGATPDATDGHGRLAVVTGTVRAAAVGAVRAGLHGAANGQGVLESVPDHFAPIVGGGWSDRATDDRGWTGIHPTV</sequence>
<organism evidence="6 7">
    <name type="scientific">Occultella aeris</name>
    <dbReference type="NCBI Taxonomy" id="2761496"/>
    <lineage>
        <taxon>Bacteria</taxon>
        <taxon>Bacillati</taxon>
        <taxon>Actinomycetota</taxon>
        <taxon>Actinomycetes</taxon>
        <taxon>Micrococcales</taxon>
        <taxon>Ruaniaceae</taxon>
        <taxon>Occultella</taxon>
    </lineage>
</organism>
<evidence type="ECO:0000256" key="4">
    <source>
        <dbReference type="SAM" id="MobiDB-lite"/>
    </source>
</evidence>
<comment type="caution">
    <text evidence="6">The sequence shown here is derived from an EMBL/GenBank/DDBJ whole genome shotgun (WGS) entry which is preliminary data.</text>
</comment>
<dbReference type="InterPro" id="IPR035647">
    <property type="entry name" value="EFG_III/V"/>
</dbReference>
<dbReference type="SUPFAM" id="SSF50447">
    <property type="entry name" value="Translation proteins"/>
    <property type="match status" value="1"/>
</dbReference>
<keyword evidence="3" id="KW-0342">GTP-binding</keyword>
<dbReference type="Gene3D" id="3.30.70.870">
    <property type="entry name" value="Elongation Factor G (Translational Gtpase), domain 3"/>
    <property type="match status" value="1"/>
</dbReference>
<keyword evidence="2" id="KW-0648">Protein biosynthesis</keyword>
<proteinExistence type="predicted"/>
<keyword evidence="7" id="KW-1185">Reference proteome</keyword>
<dbReference type="GO" id="GO:0006412">
    <property type="term" value="P:translation"/>
    <property type="evidence" value="ECO:0007669"/>
    <property type="project" value="UniProtKB-KW"/>
</dbReference>
<feature type="domain" description="Tr-type G" evidence="5">
    <location>
        <begin position="33"/>
        <end position="283"/>
    </location>
</feature>
<dbReference type="PANTHER" id="PTHR43261:SF1">
    <property type="entry name" value="RIBOSOME-RELEASING FACTOR 2, MITOCHONDRIAL"/>
    <property type="match status" value="1"/>
</dbReference>
<dbReference type="PRINTS" id="PR01037">
    <property type="entry name" value="TCRTETOQM"/>
</dbReference>
<dbReference type="Proteomes" id="UP000419743">
    <property type="component" value="Unassembled WGS sequence"/>
</dbReference>
<dbReference type="RefSeq" id="WP_156742913.1">
    <property type="nucleotide sequence ID" value="NZ_CACRYJ010000060.1"/>
</dbReference>
<dbReference type="AlphaFoldDB" id="A0A7M4DQ64"/>
<dbReference type="InterPro" id="IPR000795">
    <property type="entry name" value="T_Tr_GTP-bd_dom"/>
</dbReference>
<keyword evidence="1" id="KW-0547">Nucleotide-binding</keyword>
<dbReference type="Gene3D" id="3.40.50.300">
    <property type="entry name" value="P-loop containing nucleotide triphosphate hydrolases"/>
    <property type="match status" value="1"/>
</dbReference>
<dbReference type="InterPro" id="IPR005225">
    <property type="entry name" value="Small_GTP-bd"/>
</dbReference>
<dbReference type="InterPro" id="IPR014721">
    <property type="entry name" value="Ribsml_uS5_D2-typ_fold_subgr"/>
</dbReference>
<dbReference type="EMBL" id="CACRYJ010000060">
    <property type="protein sequence ID" value="VZO39608.1"/>
    <property type="molecule type" value="Genomic_DNA"/>
</dbReference>
<dbReference type="InterPro" id="IPR027417">
    <property type="entry name" value="P-loop_NTPase"/>
</dbReference>
<gene>
    <name evidence="6" type="primary">tetO</name>
    <name evidence="6" type="ORF">HALOF300_04302</name>
</gene>
<dbReference type="Pfam" id="PF00009">
    <property type="entry name" value="GTP_EFTU"/>
    <property type="match status" value="1"/>
</dbReference>
<dbReference type="GO" id="GO:0032790">
    <property type="term" value="P:ribosome disassembly"/>
    <property type="evidence" value="ECO:0007669"/>
    <property type="project" value="TreeGrafter"/>
</dbReference>
<evidence type="ECO:0000256" key="3">
    <source>
        <dbReference type="ARBA" id="ARBA00023134"/>
    </source>
</evidence>
<dbReference type="InterPro" id="IPR009000">
    <property type="entry name" value="Transl_B-barrel_sf"/>
</dbReference>